<evidence type="ECO:0000259" key="1">
    <source>
        <dbReference type="Pfam" id="PF07258"/>
    </source>
</evidence>
<dbReference type="OMA" id="EVIHDQF"/>
<organism evidence="2 3">
    <name type="scientific">Paramecium primaurelia</name>
    <dbReference type="NCBI Taxonomy" id="5886"/>
    <lineage>
        <taxon>Eukaryota</taxon>
        <taxon>Sar</taxon>
        <taxon>Alveolata</taxon>
        <taxon>Ciliophora</taxon>
        <taxon>Intramacronucleata</taxon>
        <taxon>Oligohymenophorea</taxon>
        <taxon>Peniculida</taxon>
        <taxon>Parameciidae</taxon>
        <taxon>Paramecium</taxon>
    </lineage>
</organism>
<dbReference type="AlphaFoldDB" id="A0A8S1PP07"/>
<gene>
    <name evidence="2" type="ORF">PPRIM_AZ9-3.1.T1260104</name>
</gene>
<comment type="caution">
    <text evidence="2">The sequence shown here is derived from an EMBL/GenBank/DDBJ whole genome shotgun (WGS) entry which is preliminary data.</text>
</comment>
<dbReference type="EMBL" id="CAJJDM010000129">
    <property type="protein sequence ID" value="CAD8105190.1"/>
    <property type="molecule type" value="Genomic_DNA"/>
</dbReference>
<dbReference type="Proteomes" id="UP000688137">
    <property type="component" value="Unassembled WGS sequence"/>
</dbReference>
<keyword evidence="3" id="KW-1185">Reference proteome</keyword>
<dbReference type="Pfam" id="PF07258">
    <property type="entry name" value="COMM_domain"/>
    <property type="match status" value="1"/>
</dbReference>
<evidence type="ECO:0000313" key="2">
    <source>
        <dbReference type="EMBL" id="CAD8105190.1"/>
    </source>
</evidence>
<evidence type="ECO:0000313" key="3">
    <source>
        <dbReference type="Proteomes" id="UP000688137"/>
    </source>
</evidence>
<accession>A0A8S1PP07</accession>
<dbReference type="InterPro" id="IPR017920">
    <property type="entry name" value="COMM"/>
</dbReference>
<sequence length="194" mass="23001">MQNYVYDIDSIRGLNLSLKVPLSLFAYMVDEIYKFTLSYQSAFSLQSMLQIFQRESVALDISESEFCINSYVYLIRFVQKNNITAEHLSKWLKENTLVQDDHREYLMKVLQGFDPETVKKVLSLGKLKELKWTVNQYNGDVKYPNLKKLYILLEFHIQDEKGNLQKQIINLTIQEFKMLQMEFKEIGDILRSFI</sequence>
<proteinExistence type="predicted"/>
<feature type="domain" description="COMM" evidence="1">
    <location>
        <begin position="123"/>
        <end position="186"/>
    </location>
</feature>
<reference evidence="2" key="1">
    <citation type="submission" date="2021-01" db="EMBL/GenBank/DDBJ databases">
        <authorList>
            <consortium name="Genoscope - CEA"/>
            <person name="William W."/>
        </authorList>
    </citation>
    <scope>NUCLEOTIDE SEQUENCE</scope>
</reference>
<name>A0A8S1PP07_PARPR</name>
<protein>
    <recommendedName>
        <fullName evidence="1">COMM domain-containing protein</fullName>
    </recommendedName>
</protein>